<keyword evidence="3 6" id="KW-0812">Transmembrane</keyword>
<comment type="caution">
    <text evidence="7">The sequence shown here is derived from an EMBL/GenBank/DDBJ whole genome shotgun (WGS) entry which is preliminary data.</text>
</comment>
<sequence length="376" mass="40735">MWGRVKQGLERAVQLRGYERETAVLIVKCTIAATLALAVGLPLDPQGSFIGFAPFSALLIVQPSVYGSVLQSGRYVAAVAAGAVLAGMGGLTVGLQVWAFAIVVLVGLLLAQLRFFGQQGQQVPVVAAFALAGGTAMSVGDLGHLLLMVGVGALSALATNLVMAPTIRFKDAENAVLDYADSMHNIVDGLADELRGDLEESSLDHWAWAANTLDDTSRNARAAVERQEYRVRLNPRRVLTGAGTSGHLTGYRTWIAVLERSSRHLQSIAEALQDVRGGYSEHVELSEGFRHEYADLLESTAEVLQTVHDEQEPDRESVSDRLSSCLDQALDRVGECRRNLMNDPGEEEPIRAALLTDVVRLLEEIDRGRRYSETSD</sequence>
<proteinExistence type="predicted"/>
<feature type="transmembrane region" description="Helical" evidence="6">
    <location>
        <begin position="123"/>
        <end position="139"/>
    </location>
</feature>
<reference evidence="7 8" key="1">
    <citation type="submission" date="2020-09" db="EMBL/GenBank/DDBJ databases">
        <title>Diversity and distribution of actinomycetes associated with coral in the coast of Hainan.</title>
        <authorList>
            <person name="Li F."/>
        </authorList>
    </citation>
    <scope>NUCLEOTIDE SEQUENCE [LARGE SCALE GENOMIC DNA]</scope>
    <source>
        <strain evidence="7 8">HNM0947</strain>
    </source>
</reference>
<gene>
    <name evidence="7" type="ORF">IDM40_06195</name>
</gene>
<evidence type="ECO:0000256" key="1">
    <source>
        <dbReference type="ARBA" id="ARBA00004651"/>
    </source>
</evidence>
<keyword evidence="8" id="KW-1185">Reference proteome</keyword>
<evidence type="ECO:0000313" key="8">
    <source>
        <dbReference type="Proteomes" id="UP000806528"/>
    </source>
</evidence>
<protein>
    <recommendedName>
        <fullName evidence="9">Aromatic acid exporter family member 1</fullName>
    </recommendedName>
</protein>
<dbReference type="Proteomes" id="UP000806528">
    <property type="component" value="Unassembled WGS sequence"/>
</dbReference>
<evidence type="ECO:0000256" key="3">
    <source>
        <dbReference type="ARBA" id="ARBA00022692"/>
    </source>
</evidence>
<evidence type="ECO:0000256" key="2">
    <source>
        <dbReference type="ARBA" id="ARBA00022475"/>
    </source>
</evidence>
<keyword evidence="5 6" id="KW-0472">Membrane</keyword>
<evidence type="ECO:0000313" key="7">
    <source>
        <dbReference type="EMBL" id="MBE2998297.1"/>
    </source>
</evidence>
<dbReference type="EMBL" id="JADBGI010000004">
    <property type="protein sequence ID" value="MBE2998297.1"/>
    <property type="molecule type" value="Genomic_DNA"/>
</dbReference>
<feature type="transmembrane region" description="Helical" evidence="6">
    <location>
        <begin position="21"/>
        <end position="43"/>
    </location>
</feature>
<keyword evidence="4 6" id="KW-1133">Transmembrane helix</keyword>
<keyword evidence="2" id="KW-1003">Cell membrane</keyword>
<comment type="subcellular location">
    <subcellularLocation>
        <location evidence="1">Cell membrane</location>
        <topology evidence="1">Multi-pass membrane protein</topology>
    </subcellularLocation>
</comment>
<feature type="transmembrane region" description="Helical" evidence="6">
    <location>
        <begin position="73"/>
        <end position="91"/>
    </location>
</feature>
<accession>A0ABR9P366</accession>
<dbReference type="InterPro" id="IPR010343">
    <property type="entry name" value="ArAE_1"/>
</dbReference>
<feature type="transmembrane region" description="Helical" evidence="6">
    <location>
        <begin position="97"/>
        <end position="116"/>
    </location>
</feature>
<evidence type="ECO:0008006" key="9">
    <source>
        <dbReference type="Google" id="ProtNLM"/>
    </source>
</evidence>
<evidence type="ECO:0000256" key="6">
    <source>
        <dbReference type="SAM" id="Phobius"/>
    </source>
</evidence>
<evidence type="ECO:0000256" key="5">
    <source>
        <dbReference type="ARBA" id="ARBA00023136"/>
    </source>
</evidence>
<evidence type="ECO:0000256" key="4">
    <source>
        <dbReference type="ARBA" id="ARBA00022989"/>
    </source>
</evidence>
<feature type="transmembrane region" description="Helical" evidence="6">
    <location>
        <begin position="145"/>
        <end position="163"/>
    </location>
</feature>
<feature type="transmembrane region" description="Helical" evidence="6">
    <location>
        <begin position="49"/>
        <end position="66"/>
    </location>
</feature>
<name>A0ABR9P366_9ACTN</name>
<organism evidence="7 8">
    <name type="scientific">Nocardiopsis coralli</name>
    <dbReference type="NCBI Taxonomy" id="2772213"/>
    <lineage>
        <taxon>Bacteria</taxon>
        <taxon>Bacillati</taxon>
        <taxon>Actinomycetota</taxon>
        <taxon>Actinomycetes</taxon>
        <taxon>Streptosporangiales</taxon>
        <taxon>Nocardiopsidaceae</taxon>
        <taxon>Nocardiopsis</taxon>
    </lineage>
</organism>
<dbReference type="Pfam" id="PF06081">
    <property type="entry name" value="ArAE_1"/>
    <property type="match status" value="1"/>
</dbReference>